<dbReference type="Proteomes" id="UP000215383">
    <property type="component" value="Chromosome 1"/>
</dbReference>
<keyword evidence="2" id="KW-1185">Reference proteome</keyword>
<evidence type="ECO:0000313" key="2">
    <source>
        <dbReference type="Proteomes" id="UP000215383"/>
    </source>
</evidence>
<dbReference type="RefSeq" id="WP_027889904.1">
    <property type="nucleotide sequence ID" value="NZ_CALXYH010000010.1"/>
</dbReference>
<gene>
    <name evidence="1" type="ORF">SAMEA4364220_00165</name>
</gene>
<dbReference type="EMBL" id="LT906446">
    <property type="protein sequence ID" value="SNU94200.1"/>
    <property type="molecule type" value="Genomic_DNA"/>
</dbReference>
<reference evidence="1 2" key="1">
    <citation type="submission" date="2017-06" db="EMBL/GenBank/DDBJ databases">
        <authorList>
            <consortium name="Pathogen Informatics"/>
        </authorList>
    </citation>
    <scope>NUCLEOTIDE SEQUENCE [LARGE SCALE GENOMIC DNA]</scope>
    <source>
        <strain evidence="1 2">NCTC10570</strain>
    </source>
</reference>
<dbReference type="InterPro" id="IPR024787">
    <property type="entry name" value="EcsC"/>
</dbReference>
<dbReference type="eggNOG" id="ENOG502ZAV8">
    <property type="taxonomic scope" value="Bacteria"/>
</dbReference>
<accession>A0A239T8X9</accession>
<dbReference type="GeneID" id="78506209"/>
<proteinExistence type="predicted"/>
<organism evidence="1 2">
    <name type="scientific">Megamonas hypermegale</name>
    <dbReference type="NCBI Taxonomy" id="158847"/>
    <lineage>
        <taxon>Bacteria</taxon>
        <taxon>Bacillati</taxon>
        <taxon>Bacillota</taxon>
        <taxon>Negativicutes</taxon>
        <taxon>Selenomonadales</taxon>
        <taxon>Selenomonadaceae</taxon>
        <taxon>Megamonas</taxon>
    </lineage>
</organism>
<sequence>MDLQVMQNVLDWGYDKAVNGVPGLDSAKELADDYLNEDGSLSEKVDSLIRWQNTKCATSGFITNLGGLITLPVAIPANVSSTLYVQLRMIAAIAYMGGYDLKDDKVRALVYLCLCGNEAKEITKDFAIQIGKNFATQFIRSISVKTINQINKAVGMRLITKFGEKSLISLGKSVPIVGGIIGGTIDGIACNTIGNVAKRTFIR</sequence>
<name>A0A239T8X9_9FIRM</name>
<evidence type="ECO:0000313" key="1">
    <source>
        <dbReference type="EMBL" id="SNU94200.1"/>
    </source>
</evidence>
<protein>
    <submittedName>
        <fullName evidence="1">EcsC protein family</fullName>
    </submittedName>
</protein>
<dbReference type="Pfam" id="PF12787">
    <property type="entry name" value="EcsC"/>
    <property type="match status" value="1"/>
</dbReference>
<dbReference type="AlphaFoldDB" id="A0A239T8X9"/>